<dbReference type="Gene3D" id="1.25.40.20">
    <property type="entry name" value="Ankyrin repeat-containing domain"/>
    <property type="match status" value="6"/>
</dbReference>
<dbReference type="Pfam" id="PF12796">
    <property type="entry name" value="Ank_2"/>
    <property type="match status" value="5"/>
</dbReference>
<sequence length="966" mass="105548">MTPREIKDALKHLPIGPKAYDDAYDEAMQRVTLRGPRSEELANLVLSWITYAKRQLTTLELQQALAVKPADPKLDVENFIQIEYIVSACAGLVTVDKESNIVRLVHTTTQEYFERKRRYWFPEAEAVLAKTCVTYLLFDEFRNGACPSDEAFETQLLTHPLYDYAARNWGHHARAAPSKEVQQLVLEFIQNEKKLSASNQAAMASRGSPNYSQNVPQQVTCLHLASYFGLWEVVRTLLLGGCKPDVKDTHDQTPLLLAAANGHDAVVSLLLTSGTVDINSNDKHGRTPLLCAAAHGYHAVVENLLKTDKINRRCKDIYDQTPLAWAEAGGHTAVVDLLLPTEIDIPFPAKISQDSSFLFRAAKGGDEAAVRMLIEAIPPNSRDESGRTPLSWAAMGGREAVTKLLLESGNVDSDLSDDHGRTPLSWAAMEGHENVVKLLLESGVDANSMDDHGRTSLSWAAMKGHDNVVKLLLESGVDANSRDDHGRTSLSWAAMEGHDNVVKRLLESGVGANSRDDHGRTSLSWAAGEGHEAILKLLLEHGAGCESEDSCGRTSLWHAASGGHKTVVELLMDRSSAEASQQDVNGITPLLCAAEKGHVDLVKQFLEKGIVAKLNDTEDKKQLQYVTDVIDLVSKCHWVDFILKGNGGEVSPSRAVEEEDWHETVSRFLLDHRGQSLISTATKKGHGAVLRLLFENLVSALPQLLLEKAADIESKGDDNTKLLLRAAKDGYDFTRLLFKNGYGMELLFEASRNGHGEVVRLLLENGADIKSGGRGDKLPLYVAARNGHEAVVQVLLEKNTHAGPRNLSSPLSVAAQNGHEAVVQLLLENNADIHSKNNNGESPLFVAAQNGHEAVVRMLLEKNAQVGSKNLYGTSPLCVAAQNGHKTVIQLLLEKNADIHPKNDNDESPLFVAAQNGHEAVVRMLLEKNAHVNSRNLDGTSPLSVATQNGHEAVVRLLVERGADNE</sequence>
<feature type="repeat" description="ANK" evidence="3">
    <location>
        <begin position="742"/>
        <end position="774"/>
    </location>
</feature>
<feature type="repeat" description="ANK" evidence="3">
    <location>
        <begin position="385"/>
        <end position="409"/>
    </location>
</feature>
<dbReference type="PANTHER" id="PTHR24198:SF165">
    <property type="entry name" value="ANKYRIN REPEAT-CONTAINING PROTEIN-RELATED"/>
    <property type="match status" value="1"/>
</dbReference>
<keyword evidence="6" id="KW-1185">Reference proteome</keyword>
<feature type="repeat" description="ANK" evidence="3">
    <location>
        <begin position="485"/>
        <end position="517"/>
    </location>
</feature>
<feature type="repeat" description="ANK" evidence="3">
    <location>
        <begin position="518"/>
        <end position="550"/>
    </location>
</feature>
<dbReference type="Pfam" id="PF13637">
    <property type="entry name" value="Ank_4"/>
    <property type="match status" value="2"/>
</dbReference>
<dbReference type="InterPro" id="IPR036770">
    <property type="entry name" value="Ankyrin_rpt-contain_sf"/>
</dbReference>
<feature type="repeat" description="ANK" evidence="3">
    <location>
        <begin position="452"/>
        <end position="484"/>
    </location>
</feature>
<dbReference type="InterPro" id="IPR002110">
    <property type="entry name" value="Ankyrin_rpt"/>
</dbReference>
<evidence type="ECO:0000259" key="4">
    <source>
        <dbReference type="Pfam" id="PF22939"/>
    </source>
</evidence>
<dbReference type="AlphaFoldDB" id="A0AAV9W5W9"/>
<feature type="repeat" description="ANK" evidence="3">
    <location>
        <begin position="217"/>
        <end position="249"/>
    </location>
</feature>
<feature type="repeat" description="ANK" evidence="3">
    <location>
        <begin position="250"/>
        <end position="274"/>
    </location>
</feature>
<protein>
    <recommendedName>
        <fullName evidence="4">GPI inositol-deacylase winged helix domain-containing protein</fullName>
    </recommendedName>
</protein>
<dbReference type="PANTHER" id="PTHR24198">
    <property type="entry name" value="ANKYRIN REPEAT AND PROTEIN KINASE DOMAIN-CONTAINING PROTEIN"/>
    <property type="match status" value="1"/>
</dbReference>
<keyword evidence="2 3" id="KW-0040">ANK repeat</keyword>
<feature type="repeat" description="ANK" evidence="3">
    <location>
        <begin position="419"/>
        <end position="451"/>
    </location>
</feature>
<name>A0AAV9W5W9_9PEZI</name>
<dbReference type="Pfam" id="PF22939">
    <property type="entry name" value="WHD_GPIID"/>
    <property type="match status" value="1"/>
</dbReference>
<dbReference type="EMBL" id="JAVHJL010000006">
    <property type="protein sequence ID" value="KAK6501953.1"/>
    <property type="molecule type" value="Genomic_DNA"/>
</dbReference>
<keyword evidence="1" id="KW-0677">Repeat</keyword>
<feature type="repeat" description="ANK" evidence="3">
    <location>
        <begin position="806"/>
        <end position="838"/>
    </location>
</feature>
<evidence type="ECO:0000256" key="3">
    <source>
        <dbReference type="PROSITE-ProRule" id="PRU00023"/>
    </source>
</evidence>
<comment type="caution">
    <text evidence="5">The sequence shown here is derived from an EMBL/GenBank/DDBJ whole genome shotgun (WGS) entry which is preliminary data.</text>
</comment>
<accession>A0AAV9W5W9</accession>
<proteinExistence type="predicted"/>
<dbReference type="SMART" id="SM00248">
    <property type="entry name" value="ANK"/>
    <property type="match status" value="19"/>
</dbReference>
<feature type="repeat" description="ANK" evidence="3">
    <location>
        <begin position="839"/>
        <end position="871"/>
    </location>
</feature>
<evidence type="ECO:0000256" key="2">
    <source>
        <dbReference type="ARBA" id="ARBA00023043"/>
    </source>
</evidence>
<dbReference type="Proteomes" id="UP001370758">
    <property type="component" value="Unassembled WGS sequence"/>
</dbReference>
<dbReference type="PROSITE" id="PS50088">
    <property type="entry name" value="ANK_REPEAT"/>
    <property type="match status" value="15"/>
</dbReference>
<feature type="repeat" description="ANK" evidence="3">
    <location>
        <begin position="775"/>
        <end position="807"/>
    </location>
</feature>
<evidence type="ECO:0000313" key="6">
    <source>
        <dbReference type="Proteomes" id="UP001370758"/>
    </source>
</evidence>
<feature type="repeat" description="ANK" evidence="3">
    <location>
        <begin position="905"/>
        <end position="937"/>
    </location>
</feature>
<feature type="domain" description="GPI inositol-deacylase winged helix" evidence="4">
    <location>
        <begin position="34"/>
        <end position="113"/>
    </location>
</feature>
<evidence type="ECO:0000256" key="1">
    <source>
        <dbReference type="ARBA" id="ARBA00022737"/>
    </source>
</evidence>
<feature type="repeat" description="ANK" evidence="3">
    <location>
        <begin position="872"/>
        <end position="904"/>
    </location>
</feature>
<dbReference type="PRINTS" id="PR01415">
    <property type="entry name" value="ANKYRIN"/>
</dbReference>
<dbReference type="PROSITE" id="PS50297">
    <property type="entry name" value="ANK_REP_REGION"/>
    <property type="match status" value="13"/>
</dbReference>
<dbReference type="InterPro" id="IPR054471">
    <property type="entry name" value="GPIID_WHD"/>
</dbReference>
<organism evidence="5 6">
    <name type="scientific">Arthrobotrys musiformis</name>
    <dbReference type="NCBI Taxonomy" id="47236"/>
    <lineage>
        <taxon>Eukaryota</taxon>
        <taxon>Fungi</taxon>
        <taxon>Dikarya</taxon>
        <taxon>Ascomycota</taxon>
        <taxon>Pezizomycotina</taxon>
        <taxon>Orbiliomycetes</taxon>
        <taxon>Orbiliales</taxon>
        <taxon>Orbiliaceae</taxon>
        <taxon>Arthrobotrys</taxon>
    </lineage>
</organism>
<evidence type="ECO:0000313" key="5">
    <source>
        <dbReference type="EMBL" id="KAK6501953.1"/>
    </source>
</evidence>
<feature type="repeat" description="ANK" evidence="3">
    <location>
        <begin position="938"/>
        <end position="966"/>
    </location>
</feature>
<reference evidence="5 6" key="1">
    <citation type="submission" date="2023-08" db="EMBL/GenBank/DDBJ databases">
        <authorList>
            <person name="Palmer J.M."/>
        </authorList>
    </citation>
    <scope>NUCLEOTIDE SEQUENCE [LARGE SCALE GENOMIC DNA]</scope>
    <source>
        <strain evidence="5 6">TWF481</strain>
    </source>
</reference>
<gene>
    <name evidence="5" type="ORF">TWF481_009771</name>
</gene>
<feature type="repeat" description="ANK" evidence="3">
    <location>
        <begin position="585"/>
        <end position="617"/>
    </location>
</feature>
<dbReference type="SUPFAM" id="SSF48403">
    <property type="entry name" value="Ankyrin repeat"/>
    <property type="match status" value="2"/>
</dbReference>